<protein>
    <submittedName>
        <fullName evidence="1">Uncharacterized protein</fullName>
    </submittedName>
</protein>
<dbReference type="Proteomes" id="UP000095358">
    <property type="component" value="Unassembled WGS sequence"/>
</dbReference>
<dbReference type="AlphaFoldDB" id="A0A1E5RR41"/>
<dbReference type="VEuPathDB" id="FungiDB:AWRI3580_g2287"/>
<reference evidence="2" key="1">
    <citation type="journal article" date="2016" name="Genome Announc.">
        <title>Genome sequences of three species of Hanseniaspora isolated from spontaneous wine fermentations.</title>
        <authorList>
            <person name="Sternes P.R."/>
            <person name="Lee D."/>
            <person name="Kutyna D.R."/>
            <person name="Borneman A.R."/>
        </authorList>
    </citation>
    <scope>NUCLEOTIDE SEQUENCE [LARGE SCALE GENOMIC DNA]</scope>
    <source>
        <strain evidence="2">AWRI3580</strain>
    </source>
</reference>
<keyword evidence="2" id="KW-1185">Reference proteome</keyword>
<evidence type="ECO:0000313" key="2">
    <source>
        <dbReference type="Proteomes" id="UP000095358"/>
    </source>
</evidence>
<dbReference type="EMBL" id="LPNN01000004">
    <property type="protein sequence ID" value="OEJ89340.1"/>
    <property type="molecule type" value="Genomic_DNA"/>
</dbReference>
<accession>A0A1E5RR41</accession>
<evidence type="ECO:0000313" key="1">
    <source>
        <dbReference type="EMBL" id="OEJ89340.1"/>
    </source>
</evidence>
<dbReference type="OrthoDB" id="10324041at2759"/>
<gene>
    <name evidence="1" type="ORF">AWRI3580_g2287</name>
</gene>
<organism evidence="1 2">
    <name type="scientific">Hanseniaspora uvarum</name>
    <name type="common">Yeast</name>
    <name type="synonym">Kloeckera apiculata</name>
    <dbReference type="NCBI Taxonomy" id="29833"/>
    <lineage>
        <taxon>Eukaryota</taxon>
        <taxon>Fungi</taxon>
        <taxon>Dikarya</taxon>
        <taxon>Ascomycota</taxon>
        <taxon>Saccharomycotina</taxon>
        <taxon>Saccharomycetes</taxon>
        <taxon>Saccharomycodales</taxon>
        <taxon>Saccharomycodaceae</taxon>
        <taxon>Hanseniaspora</taxon>
    </lineage>
</organism>
<sequence length="98" mass="11537">MMTETYAANNELDELNFGFDYDDITSVNSNELHHIINETKYDNLYDFKNNQKYYNMEDIVAFNTSSHDLSSSPDIQQIFSPSSLNYKIWLKQQIDHAK</sequence>
<comment type="caution">
    <text evidence="1">The sequence shown here is derived from an EMBL/GenBank/DDBJ whole genome shotgun (WGS) entry which is preliminary data.</text>
</comment>
<name>A0A1E5RR41_HANUV</name>
<proteinExistence type="predicted"/>